<dbReference type="EMBL" id="PFEF01000001">
    <property type="protein sequence ID" value="PJE64927.1"/>
    <property type="molecule type" value="Genomic_DNA"/>
</dbReference>
<proteinExistence type="predicted"/>
<gene>
    <name evidence="1" type="primary">gatC</name>
    <name evidence="1" type="ORF">COU90_00225</name>
</gene>
<dbReference type="SUPFAM" id="SSF141000">
    <property type="entry name" value="Glu-tRNAGln amidotransferase C subunit"/>
    <property type="match status" value="1"/>
</dbReference>
<dbReference type="InterPro" id="IPR036113">
    <property type="entry name" value="Asp/Glu-ADT_sf_sub_c"/>
</dbReference>
<accession>A0A2M8KYG0</accession>
<dbReference type="Pfam" id="PF02686">
    <property type="entry name" value="GatC"/>
    <property type="match status" value="1"/>
</dbReference>
<dbReference type="GO" id="GO:0016740">
    <property type="term" value="F:transferase activity"/>
    <property type="evidence" value="ECO:0007669"/>
    <property type="project" value="UniProtKB-KW"/>
</dbReference>
<dbReference type="NCBIfam" id="TIGR00135">
    <property type="entry name" value="gatC"/>
    <property type="match status" value="1"/>
</dbReference>
<name>A0A2M8KYG0_9BACT</name>
<evidence type="ECO:0000313" key="2">
    <source>
        <dbReference type="Proteomes" id="UP000229098"/>
    </source>
</evidence>
<dbReference type="Proteomes" id="UP000229098">
    <property type="component" value="Unassembled WGS sequence"/>
</dbReference>
<sequence length="94" mass="10504">MKNIHHISELARIDLTETEEKRIGADLEHILAYVDKLKNAETGGGDELIYGGSAVNVFREDEEGSEIEGREKELIIEAPDHDGTFIKVKSVLKK</sequence>
<organism evidence="1 2">
    <name type="scientific">Candidatus Ryanbacteria bacterium CG10_big_fil_rev_8_21_14_0_10_43_42</name>
    <dbReference type="NCBI Taxonomy" id="1974864"/>
    <lineage>
        <taxon>Bacteria</taxon>
        <taxon>Candidatus Ryaniibacteriota</taxon>
    </lineage>
</organism>
<dbReference type="InterPro" id="IPR003837">
    <property type="entry name" value="GatC"/>
</dbReference>
<protein>
    <submittedName>
        <fullName evidence="1">Asp-tRNA(Asn)/Glu-tRNA(Gln) amidotransferase GatCAB subunit C</fullName>
    </submittedName>
</protein>
<dbReference type="Gene3D" id="1.10.20.60">
    <property type="entry name" value="Glu-tRNAGln amidotransferase C subunit, N-terminal domain"/>
    <property type="match status" value="1"/>
</dbReference>
<dbReference type="AlphaFoldDB" id="A0A2M8KYG0"/>
<evidence type="ECO:0000313" key="1">
    <source>
        <dbReference type="EMBL" id="PJE64927.1"/>
    </source>
</evidence>
<reference evidence="2" key="1">
    <citation type="submission" date="2017-09" db="EMBL/GenBank/DDBJ databases">
        <title>Depth-based differentiation of microbial function through sediment-hosted aquifers and enrichment of novel symbionts in the deep terrestrial subsurface.</title>
        <authorList>
            <person name="Probst A.J."/>
            <person name="Ladd B."/>
            <person name="Jarett J.K."/>
            <person name="Geller-Mcgrath D.E."/>
            <person name="Sieber C.M.K."/>
            <person name="Emerson J.B."/>
            <person name="Anantharaman K."/>
            <person name="Thomas B.C."/>
            <person name="Malmstrom R."/>
            <person name="Stieglmeier M."/>
            <person name="Klingl A."/>
            <person name="Woyke T."/>
            <person name="Ryan C.M."/>
            <person name="Banfield J.F."/>
        </authorList>
    </citation>
    <scope>NUCLEOTIDE SEQUENCE [LARGE SCALE GENOMIC DNA]</scope>
</reference>
<dbReference type="GO" id="GO:0006450">
    <property type="term" value="P:regulation of translational fidelity"/>
    <property type="evidence" value="ECO:0007669"/>
    <property type="project" value="InterPro"/>
</dbReference>
<keyword evidence="1" id="KW-0808">Transferase</keyword>
<comment type="caution">
    <text evidence="1">The sequence shown here is derived from an EMBL/GenBank/DDBJ whole genome shotgun (WGS) entry which is preliminary data.</text>
</comment>